<sequence length="687" mass="78211">MANKRGIAIYGKSRISAGGGGYGSRYGQIVAVLIFCSVLSPFFFAGRGLFVTTDQNKISTSSRNQDLDWRERLALQHVKSLLTREVMDVIKANTNDLGPLSLDSFQKTNLSASWKFVGEEIPSENSATLPESNDIAAASKRANSRSKVDSSSEEDHSHNFDTAAKAARRQLREKRREKRAADMVKQDDKVTLKLENAAIEHSKSVDSSVLGKYSIWRKENENENADSTVRLMHDQMILARVYISLATMKNKLDLARELQNRLKDSQHALGEATADSDLQHSTGEKIKAMGQVLSKAGEQLYDCKLVTGKLRAMLQSADEQVRSLKKQSTFLSQLAAKTIPNGIHCLSLRLTIDYYLLSPEKRIFPRSENLENPELYHYALFSDNVLAASTVVNSTIMNAKQPEKHVFHLVTDKLNFGAMNMWFLLNPPGKATIHVENVDEFKWLNSSYCPVLRQLESSAMKEYYFKAAHPTTLSAGSSNLKYRNPKYLSMLNHLRFYLPQVYPKLDKVLFLDDDIVVQKDLTGLWSVDLHGKVNGAVETCGESFHRFDKYLNFSNPHIARNFDPNACGWAYGMNIFYLKEWKKKDITGIYHKWQNMNEDRVLWKLGTLPPGLMTFYGLTHPLEKSWHVLGLGYNPSIDRLEIENAAVIHYNGNMKPWLELAMAKYRSYWTKYIKYDHPYIRDCKLSK</sequence>
<keyword evidence="9" id="KW-1185">Reference proteome</keyword>
<comment type="similarity">
    <text evidence="2 5">Belongs to the glycosyltransferase 8 family.</text>
</comment>
<feature type="compositionally biased region" description="Basic and acidic residues" evidence="7">
    <location>
        <begin position="146"/>
        <end position="159"/>
    </location>
</feature>
<name>A0ABD3B099_9GENT</name>
<keyword evidence="3 5" id="KW-0328">Glycosyltransferase</keyword>
<evidence type="ECO:0000256" key="6">
    <source>
        <dbReference type="SAM" id="Coils"/>
    </source>
</evidence>
<dbReference type="EMBL" id="JBJUIK010000001">
    <property type="protein sequence ID" value="KAL3536903.1"/>
    <property type="molecule type" value="Genomic_DNA"/>
</dbReference>
<evidence type="ECO:0000313" key="8">
    <source>
        <dbReference type="EMBL" id="KAL3536903.1"/>
    </source>
</evidence>
<keyword evidence="5" id="KW-1133">Transmembrane helix</keyword>
<dbReference type="CDD" id="cd06429">
    <property type="entry name" value="GT8_like_1"/>
    <property type="match status" value="1"/>
</dbReference>
<dbReference type="EC" id="2.4.1.-" evidence="5"/>
<comment type="pathway">
    <text evidence="1 5">Glycan metabolism; pectin biosynthesis.</text>
</comment>
<dbReference type="InterPro" id="IPR002495">
    <property type="entry name" value="Glyco_trans_8"/>
</dbReference>
<protein>
    <recommendedName>
        <fullName evidence="5">Hexosyltransferase</fullName>
        <ecNumber evidence="5">2.4.1.-</ecNumber>
    </recommendedName>
</protein>
<dbReference type="Pfam" id="PF25557">
    <property type="entry name" value="GAUT_1"/>
    <property type="match status" value="1"/>
</dbReference>
<evidence type="ECO:0000256" key="5">
    <source>
        <dbReference type="RuleBase" id="RU362027"/>
    </source>
</evidence>
<dbReference type="PANTHER" id="PTHR32116:SF4">
    <property type="entry name" value="POLYGALACTURONATE 4-ALPHA-GALACTURONOSYLTRANSFERASE"/>
    <property type="match status" value="1"/>
</dbReference>
<evidence type="ECO:0000256" key="4">
    <source>
        <dbReference type="ARBA" id="ARBA00022679"/>
    </source>
</evidence>
<keyword evidence="5" id="KW-0472">Membrane</keyword>
<evidence type="ECO:0000313" key="9">
    <source>
        <dbReference type="Proteomes" id="UP001630127"/>
    </source>
</evidence>
<dbReference type="Proteomes" id="UP001630127">
    <property type="component" value="Unassembled WGS sequence"/>
</dbReference>
<dbReference type="SUPFAM" id="SSF53448">
    <property type="entry name" value="Nucleotide-diphospho-sugar transferases"/>
    <property type="match status" value="1"/>
</dbReference>
<dbReference type="GO" id="GO:0016757">
    <property type="term" value="F:glycosyltransferase activity"/>
    <property type="evidence" value="ECO:0007669"/>
    <property type="project" value="UniProtKB-KW"/>
</dbReference>
<evidence type="ECO:0000256" key="1">
    <source>
        <dbReference type="ARBA" id="ARBA00004877"/>
    </source>
</evidence>
<comment type="caution">
    <text evidence="8">The sequence shown here is derived from an EMBL/GenBank/DDBJ whole genome shotgun (WGS) entry which is preliminary data.</text>
</comment>
<dbReference type="Pfam" id="PF01501">
    <property type="entry name" value="Glyco_transf_8"/>
    <property type="match status" value="1"/>
</dbReference>
<dbReference type="InterPro" id="IPR029993">
    <property type="entry name" value="GAUT"/>
</dbReference>
<keyword evidence="4" id="KW-0808">Transferase</keyword>
<keyword evidence="6" id="KW-0175">Coiled coil</keyword>
<keyword evidence="5" id="KW-0333">Golgi apparatus</keyword>
<dbReference type="Gene3D" id="3.90.550.10">
    <property type="entry name" value="Spore Coat Polysaccharide Biosynthesis Protein SpsA, Chain A"/>
    <property type="match status" value="1"/>
</dbReference>
<gene>
    <name evidence="8" type="ORF">ACH5RR_000269</name>
</gene>
<dbReference type="InterPro" id="IPR029044">
    <property type="entry name" value="Nucleotide-diphossugar_trans"/>
</dbReference>
<feature type="transmembrane region" description="Helical" evidence="5">
    <location>
        <begin position="29"/>
        <end position="50"/>
    </location>
</feature>
<accession>A0ABD3B099</accession>
<evidence type="ECO:0000256" key="7">
    <source>
        <dbReference type="SAM" id="MobiDB-lite"/>
    </source>
</evidence>
<feature type="region of interest" description="Disordered" evidence="7">
    <location>
        <begin position="124"/>
        <end position="184"/>
    </location>
</feature>
<evidence type="ECO:0000256" key="2">
    <source>
        <dbReference type="ARBA" id="ARBA00006351"/>
    </source>
</evidence>
<dbReference type="AlphaFoldDB" id="A0ABD3B099"/>
<keyword evidence="5" id="KW-0961">Cell wall biogenesis/degradation</keyword>
<dbReference type="PANTHER" id="PTHR32116">
    <property type="entry name" value="GALACTURONOSYLTRANSFERASE 4-RELATED"/>
    <property type="match status" value="1"/>
</dbReference>
<organism evidence="8 9">
    <name type="scientific">Cinchona calisaya</name>
    <dbReference type="NCBI Taxonomy" id="153742"/>
    <lineage>
        <taxon>Eukaryota</taxon>
        <taxon>Viridiplantae</taxon>
        <taxon>Streptophyta</taxon>
        <taxon>Embryophyta</taxon>
        <taxon>Tracheophyta</taxon>
        <taxon>Spermatophyta</taxon>
        <taxon>Magnoliopsida</taxon>
        <taxon>eudicotyledons</taxon>
        <taxon>Gunneridae</taxon>
        <taxon>Pentapetalae</taxon>
        <taxon>asterids</taxon>
        <taxon>lamiids</taxon>
        <taxon>Gentianales</taxon>
        <taxon>Rubiaceae</taxon>
        <taxon>Cinchonoideae</taxon>
        <taxon>Cinchoneae</taxon>
        <taxon>Cinchona</taxon>
    </lineage>
</organism>
<reference evidence="8 9" key="1">
    <citation type="submission" date="2024-11" db="EMBL/GenBank/DDBJ databases">
        <title>A near-complete genome assembly of Cinchona calisaya.</title>
        <authorList>
            <person name="Lian D.C."/>
            <person name="Zhao X.W."/>
            <person name="Wei L."/>
        </authorList>
    </citation>
    <scope>NUCLEOTIDE SEQUENCE [LARGE SCALE GENOMIC DNA]</scope>
    <source>
        <tissue evidence="8">Nenye</tissue>
    </source>
</reference>
<dbReference type="GO" id="GO:0071555">
    <property type="term" value="P:cell wall organization"/>
    <property type="evidence" value="ECO:0007669"/>
    <property type="project" value="UniProtKB-KW"/>
</dbReference>
<dbReference type="GO" id="GO:0000139">
    <property type="term" value="C:Golgi membrane"/>
    <property type="evidence" value="ECO:0007669"/>
    <property type="project" value="UniProtKB-SubCell"/>
</dbReference>
<evidence type="ECO:0000256" key="3">
    <source>
        <dbReference type="ARBA" id="ARBA00022676"/>
    </source>
</evidence>
<feature type="coiled-coil region" evidence="6">
    <location>
        <begin position="245"/>
        <end position="275"/>
    </location>
</feature>
<proteinExistence type="inferred from homology"/>
<comment type="subcellular location">
    <subcellularLocation>
        <location evidence="5">Golgi apparatus membrane</location>
        <topology evidence="5">Single-pass type II membrane protein</topology>
    </subcellularLocation>
</comment>
<keyword evidence="5" id="KW-0812">Transmembrane</keyword>
<feature type="compositionally biased region" description="Basic residues" evidence="7">
    <location>
        <begin position="166"/>
        <end position="178"/>
    </location>
</feature>